<accession>A0A9N9JX89</accession>
<reference evidence="1" key="1">
    <citation type="submission" date="2021-06" db="EMBL/GenBank/DDBJ databases">
        <authorList>
            <person name="Kallberg Y."/>
            <person name="Tangrot J."/>
            <person name="Rosling A."/>
        </authorList>
    </citation>
    <scope>NUCLEOTIDE SEQUENCE</scope>
    <source>
        <strain evidence="1">MA453B</strain>
    </source>
</reference>
<dbReference type="EMBL" id="CAJVPY010035023">
    <property type="protein sequence ID" value="CAG8800599.1"/>
    <property type="molecule type" value="Genomic_DNA"/>
</dbReference>
<keyword evidence="2" id="KW-1185">Reference proteome</keyword>
<dbReference type="AlphaFoldDB" id="A0A9N9JX89"/>
<evidence type="ECO:0000313" key="1">
    <source>
        <dbReference type="EMBL" id="CAG8800599.1"/>
    </source>
</evidence>
<protein>
    <submittedName>
        <fullName evidence="1">17653_t:CDS:1</fullName>
    </submittedName>
</protein>
<proteinExistence type="predicted"/>
<feature type="non-terminal residue" evidence="1">
    <location>
        <position position="52"/>
    </location>
</feature>
<gene>
    <name evidence="1" type="ORF">DERYTH_LOCUS23291</name>
</gene>
<name>A0A9N9JX89_9GLOM</name>
<sequence>VKSEDEQAQGRAKVDQDLEAKVFLQSRIEVIHIKLNTYLLMISLIISELPQE</sequence>
<comment type="caution">
    <text evidence="1">The sequence shown here is derived from an EMBL/GenBank/DDBJ whole genome shotgun (WGS) entry which is preliminary data.</text>
</comment>
<evidence type="ECO:0000313" key="2">
    <source>
        <dbReference type="Proteomes" id="UP000789405"/>
    </source>
</evidence>
<organism evidence="1 2">
    <name type="scientific">Dentiscutata erythropus</name>
    <dbReference type="NCBI Taxonomy" id="1348616"/>
    <lineage>
        <taxon>Eukaryota</taxon>
        <taxon>Fungi</taxon>
        <taxon>Fungi incertae sedis</taxon>
        <taxon>Mucoromycota</taxon>
        <taxon>Glomeromycotina</taxon>
        <taxon>Glomeromycetes</taxon>
        <taxon>Diversisporales</taxon>
        <taxon>Gigasporaceae</taxon>
        <taxon>Dentiscutata</taxon>
    </lineage>
</organism>
<dbReference type="Proteomes" id="UP000789405">
    <property type="component" value="Unassembled WGS sequence"/>
</dbReference>